<proteinExistence type="predicted"/>
<reference evidence="2 3" key="1">
    <citation type="submission" date="2017-11" db="EMBL/GenBank/DDBJ databases">
        <title>De novo assembly and phasing of dikaryotic genomes from two isolates of Puccinia coronata f. sp. avenae, the causal agent of oat crown rust.</title>
        <authorList>
            <person name="Miller M.E."/>
            <person name="Zhang Y."/>
            <person name="Omidvar V."/>
            <person name="Sperschneider J."/>
            <person name="Schwessinger B."/>
            <person name="Raley C."/>
            <person name="Palmer J.M."/>
            <person name="Garnica D."/>
            <person name="Upadhyaya N."/>
            <person name="Rathjen J."/>
            <person name="Taylor J.M."/>
            <person name="Park R.F."/>
            <person name="Dodds P.N."/>
            <person name="Hirsch C.D."/>
            <person name="Kianian S.F."/>
            <person name="Figueroa M."/>
        </authorList>
    </citation>
    <scope>NUCLEOTIDE SEQUENCE [LARGE SCALE GENOMIC DNA]</scope>
    <source>
        <strain evidence="2">12SD80</strain>
    </source>
</reference>
<evidence type="ECO:0008006" key="4">
    <source>
        <dbReference type="Google" id="ProtNLM"/>
    </source>
</evidence>
<name>A0A2N5VG84_9BASI</name>
<accession>A0A2N5VG84</accession>
<protein>
    <recommendedName>
        <fullName evidence="4">BED-type domain-containing protein</fullName>
    </recommendedName>
</protein>
<feature type="region of interest" description="Disordered" evidence="1">
    <location>
        <begin position="1"/>
        <end position="51"/>
    </location>
</feature>
<dbReference type="EMBL" id="PGCI01000019">
    <property type="protein sequence ID" value="PLW49001.1"/>
    <property type="molecule type" value="Genomic_DNA"/>
</dbReference>
<organism evidence="2 3">
    <name type="scientific">Puccinia coronata f. sp. avenae</name>
    <dbReference type="NCBI Taxonomy" id="200324"/>
    <lineage>
        <taxon>Eukaryota</taxon>
        <taxon>Fungi</taxon>
        <taxon>Dikarya</taxon>
        <taxon>Basidiomycota</taxon>
        <taxon>Pucciniomycotina</taxon>
        <taxon>Pucciniomycetes</taxon>
        <taxon>Pucciniales</taxon>
        <taxon>Pucciniaceae</taxon>
        <taxon>Puccinia</taxon>
    </lineage>
</organism>
<feature type="compositionally biased region" description="Polar residues" evidence="1">
    <location>
        <begin position="28"/>
        <end position="45"/>
    </location>
</feature>
<dbReference type="Proteomes" id="UP000235392">
    <property type="component" value="Unassembled WGS sequence"/>
</dbReference>
<evidence type="ECO:0000313" key="3">
    <source>
        <dbReference type="Proteomes" id="UP000235392"/>
    </source>
</evidence>
<dbReference type="AlphaFoldDB" id="A0A2N5VG84"/>
<sequence length="140" mass="15391">MAPTQKRRRRASKQTDDTDGPTVDSSEEQNNGNSTAPSATPVATETTDEDQLEHALRLLRNQVSTAYSSYEPPQLLDQLDKFNRRMIACQCKACGKTINRPTYDNSCSNLLTHVGQCLRKQQKGSDNRTLASVGVTGTST</sequence>
<feature type="compositionally biased region" description="Basic residues" evidence="1">
    <location>
        <begin position="1"/>
        <end position="12"/>
    </location>
</feature>
<evidence type="ECO:0000313" key="2">
    <source>
        <dbReference type="EMBL" id="PLW49001.1"/>
    </source>
</evidence>
<gene>
    <name evidence="2" type="ORF">PCASD_05052</name>
</gene>
<comment type="caution">
    <text evidence="2">The sequence shown here is derived from an EMBL/GenBank/DDBJ whole genome shotgun (WGS) entry which is preliminary data.</text>
</comment>
<evidence type="ECO:0000256" key="1">
    <source>
        <dbReference type="SAM" id="MobiDB-lite"/>
    </source>
</evidence>